<dbReference type="GO" id="GO:0035556">
    <property type="term" value="P:intracellular signal transduction"/>
    <property type="evidence" value="ECO:0007669"/>
    <property type="project" value="TreeGrafter"/>
</dbReference>
<dbReference type="FunFam" id="1.10.510.10:FF:000079">
    <property type="entry name" value="Non-specific serine/threonine protein kinase"/>
    <property type="match status" value="1"/>
</dbReference>
<dbReference type="InterPro" id="IPR011009">
    <property type="entry name" value="Kinase-like_dom_sf"/>
</dbReference>
<dbReference type="CDD" id="cd14336">
    <property type="entry name" value="UBA_AID_AMPKalpha"/>
    <property type="match status" value="1"/>
</dbReference>
<dbReference type="PANTHER" id="PTHR24346:SF110">
    <property type="entry name" value="NON-SPECIFIC SERINE_THREONINE PROTEIN KINASE"/>
    <property type="match status" value="1"/>
</dbReference>
<feature type="domain" description="Protein kinase" evidence="13">
    <location>
        <begin position="85"/>
        <end position="337"/>
    </location>
</feature>
<evidence type="ECO:0000256" key="8">
    <source>
        <dbReference type="ARBA" id="ARBA00022840"/>
    </source>
</evidence>
<dbReference type="EC" id="2.7.11.1" evidence="2"/>
<dbReference type="OrthoDB" id="193931at2759"/>
<feature type="compositionally biased region" description="Polar residues" evidence="12">
    <location>
        <begin position="56"/>
        <end position="70"/>
    </location>
</feature>
<keyword evidence="7" id="KW-0418">Kinase</keyword>
<comment type="catalytic activity">
    <reaction evidence="10">
        <text>L-seryl-[protein] + ATP = O-phospho-L-seryl-[protein] + ADP + H(+)</text>
        <dbReference type="Rhea" id="RHEA:17989"/>
        <dbReference type="Rhea" id="RHEA-COMP:9863"/>
        <dbReference type="Rhea" id="RHEA-COMP:11604"/>
        <dbReference type="ChEBI" id="CHEBI:15378"/>
        <dbReference type="ChEBI" id="CHEBI:29999"/>
        <dbReference type="ChEBI" id="CHEBI:30616"/>
        <dbReference type="ChEBI" id="CHEBI:83421"/>
        <dbReference type="ChEBI" id="CHEBI:456216"/>
        <dbReference type="EC" id="2.7.11.1"/>
    </reaction>
</comment>
<dbReference type="Proteomes" id="UP000835052">
    <property type="component" value="Unassembled WGS sequence"/>
</dbReference>
<dbReference type="Gene3D" id="1.10.8.10">
    <property type="entry name" value="DNA helicase RuvA subunit, C-terminal domain"/>
    <property type="match status" value="1"/>
</dbReference>
<keyword evidence="5" id="KW-0808">Transferase</keyword>
<dbReference type="PANTHER" id="PTHR24346">
    <property type="entry name" value="MAP/MICROTUBULE AFFINITY-REGULATING KINASE"/>
    <property type="match status" value="1"/>
</dbReference>
<dbReference type="FunFam" id="1.10.8.10:FF:000055">
    <property type="entry name" value="Non-specific serine/threonine protein kinase"/>
    <property type="match status" value="1"/>
</dbReference>
<dbReference type="PROSITE" id="PS00107">
    <property type="entry name" value="PROTEIN_KINASE_ATP"/>
    <property type="match status" value="1"/>
</dbReference>
<dbReference type="AlphaFoldDB" id="A0A8S1H2U5"/>
<evidence type="ECO:0000259" key="13">
    <source>
        <dbReference type="PROSITE" id="PS50011"/>
    </source>
</evidence>
<evidence type="ECO:0000256" key="1">
    <source>
        <dbReference type="ARBA" id="ARBA00006234"/>
    </source>
</evidence>
<name>A0A8S1H2U5_9PELO</name>
<comment type="similarity">
    <text evidence="1">Belongs to the protein kinase superfamily. CAMK Ser/Thr protein kinase family. SNF1 subfamily.</text>
</comment>
<dbReference type="PROSITE" id="PS00108">
    <property type="entry name" value="PROTEIN_KINASE_ST"/>
    <property type="match status" value="1"/>
</dbReference>
<evidence type="ECO:0000256" key="11">
    <source>
        <dbReference type="PROSITE-ProRule" id="PRU10141"/>
    </source>
</evidence>
<comment type="catalytic activity">
    <reaction evidence="9">
        <text>L-threonyl-[protein] + ATP = O-phospho-L-threonyl-[protein] + ADP + H(+)</text>
        <dbReference type="Rhea" id="RHEA:46608"/>
        <dbReference type="Rhea" id="RHEA-COMP:11060"/>
        <dbReference type="Rhea" id="RHEA-COMP:11605"/>
        <dbReference type="ChEBI" id="CHEBI:15378"/>
        <dbReference type="ChEBI" id="CHEBI:30013"/>
        <dbReference type="ChEBI" id="CHEBI:30616"/>
        <dbReference type="ChEBI" id="CHEBI:61977"/>
        <dbReference type="ChEBI" id="CHEBI:456216"/>
        <dbReference type="EC" id="2.7.11.1"/>
    </reaction>
</comment>
<dbReference type="InterPro" id="IPR032270">
    <property type="entry name" value="AMPK_C"/>
</dbReference>
<reference evidence="14" key="1">
    <citation type="submission" date="2020-10" db="EMBL/GenBank/DDBJ databases">
        <authorList>
            <person name="Kikuchi T."/>
        </authorList>
    </citation>
    <scope>NUCLEOTIDE SEQUENCE</scope>
    <source>
        <strain evidence="14">NKZ352</strain>
    </source>
</reference>
<evidence type="ECO:0000256" key="4">
    <source>
        <dbReference type="ARBA" id="ARBA00022553"/>
    </source>
</evidence>
<dbReference type="InterPro" id="IPR028375">
    <property type="entry name" value="KA1/Ssp2_C"/>
</dbReference>
<dbReference type="Pfam" id="PF21147">
    <property type="entry name" value="AMPK_alpha_AID"/>
    <property type="match status" value="1"/>
</dbReference>
<accession>A0A8S1H2U5</accession>
<dbReference type="Gene3D" id="3.30.310.80">
    <property type="entry name" value="Kinase associated domain 1, KA1"/>
    <property type="match status" value="1"/>
</dbReference>
<evidence type="ECO:0000256" key="7">
    <source>
        <dbReference type="ARBA" id="ARBA00022777"/>
    </source>
</evidence>
<evidence type="ECO:0000256" key="9">
    <source>
        <dbReference type="ARBA" id="ARBA00047899"/>
    </source>
</evidence>
<evidence type="ECO:0000313" key="14">
    <source>
        <dbReference type="EMBL" id="CAD6189098.1"/>
    </source>
</evidence>
<dbReference type="PROSITE" id="PS50011">
    <property type="entry name" value="PROTEIN_KINASE_DOM"/>
    <property type="match status" value="1"/>
</dbReference>
<comment type="caution">
    <text evidence="14">The sequence shown here is derived from an EMBL/GenBank/DDBJ whole genome shotgun (WGS) entry which is preliminary data.</text>
</comment>
<evidence type="ECO:0000256" key="10">
    <source>
        <dbReference type="ARBA" id="ARBA00048679"/>
    </source>
</evidence>
<evidence type="ECO:0000313" key="15">
    <source>
        <dbReference type="Proteomes" id="UP000835052"/>
    </source>
</evidence>
<protein>
    <recommendedName>
        <fullName evidence="2">non-specific serine/threonine protein kinase</fullName>
        <ecNumber evidence="2">2.7.11.1</ecNumber>
    </recommendedName>
</protein>
<dbReference type="Pfam" id="PF00069">
    <property type="entry name" value="Pkinase"/>
    <property type="match status" value="1"/>
</dbReference>
<dbReference type="Pfam" id="PF16579">
    <property type="entry name" value="AdenylateSensor"/>
    <property type="match status" value="1"/>
</dbReference>
<dbReference type="FunFam" id="3.30.200.20:FF:000136">
    <property type="entry name" value="Non-specific serine/threonine protein kinase"/>
    <property type="match status" value="1"/>
</dbReference>
<evidence type="ECO:0000256" key="2">
    <source>
        <dbReference type="ARBA" id="ARBA00012513"/>
    </source>
</evidence>
<feature type="region of interest" description="Disordered" evidence="12">
    <location>
        <begin position="1"/>
        <end position="76"/>
    </location>
</feature>
<dbReference type="EMBL" id="CAJGYM010000010">
    <property type="protein sequence ID" value="CAD6189098.1"/>
    <property type="molecule type" value="Genomic_DNA"/>
</dbReference>
<dbReference type="InterPro" id="IPR017441">
    <property type="entry name" value="Protein_kinase_ATP_BS"/>
</dbReference>
<dbReference type="GO" id="GO:0120025">
    <property type="term" value="C:plasma membrane bounded cell projection"/>
    <property type="evidence" value="ECO:0007669"/>
    <property type="project" value="UniProtKB-ARBA"/>
</dbReference>
<dbReference type="FunFam" id="3.30.310.80:FF:000020">
    <property type="entry name" value="Non-specific serine/threonine protein kinase"/>
    <property type="match status" value="1"/>
</dbReference>
<evidence type="ECO:0000256" key="12">
    <source>
        <dbReference type="SAM" id="MobiDB-lite"/>
    </source>
</evidence>
<sequence length="615" mass="69146">MNFEKEDLDGDNLPLNSMHRTKSRSQPSGLNRVKSLTRKLSAKSRKERNRDKESSVDVQTIKMSSPSGDTGKTAEPKGQIKIGHYVLKETLGVGTFGKVKVGIHEATGYKVAVKILNRQKIKSLDVVGKIRREIQNLSLFRHPHIIRLYQVISTPSDIFMIMEYVSGGELFDYIVKHGRLKTNEARRFFQQIISGVDYCHRHMVVHRDLKPENLLLDEHNNVKIADFGLSNIMTDGDFLRTSCGSPNYAAPEVISGKLYAGPEVDVWSCGVILYALLCGTLPFDDEHVPSLFRKIKSGVFPIPDYLEKPLVHLLLHMLCVDPMKRATIKDVIAHEWFQKDLPNYLFPPINESEASIVDIEAVREVTERYNVAEEEVTSALLGDDPHHHLSIAYNLIVDNKRIADETAKLSIEEFYQVTPNKLPHSTIHRHPERIAAAMSSKITPTLDNETASATKGSKRAKWHLGIRSQSRPEDIMFEVFRAMKSLDMEWKILNPYHVIVRRRPDAPISDPPKMSLQLYQVDQRSYLLDFKSLVDEEGFFEGGSGCSSRHASISLPSKPTGIRGSRASSIPQAMSAEASPVQYDVTPPPSPNGARLSQTMQFFEICAALIGTLAR</sequence>
<dbReference type="CDD" id="cd12122">
    <property type="entry name" value="AMPKA_C"/>
    <property type="match status" value="1"/>
</dbReference>
<feature type="compositionally biased region" description="Basic residues" evidence="12">
    <location>
        <begin position="35"/>
        <end position="47"/>
    </location>
</feature>
<feature type="region of interest" description="Disordered" evidence="12">
    <location>
        <begin position="550"/>
        <end position="592"/>
    </location>
</feature>
<evidence type="ECO:0000256" key="6">
    <source>
        <dbReference type="ARBA" id="ARBA00022741"/>
    </source>
</evidence>
<evidence type="ECO:0000256" key="3">
    <source>
        <dbReference type="ARBA" id="ARBA00022527"/>
    </source>
</evidence>
<keyword evidence="6 11" id="KW-0547">Nucleotide-binding</keyword>
<dbReference type="GO" id="GO:0043050">
    <property type="term" value="P:nematode pharyngeal pumping"/>
    <property type="evidence" value="ECO:0007669"/>
    <property type="project" value="UniProtKB-ARBA"/>
</dbReference>
<feature type="binding site" evidence="11">
    <location>
        <position position="114"/>
    </location>
    <ligand>
        <name>ATP</name>
        <dbReference type="ChEBI" id="CHEBI:30616"/>
    </ligand>
</feature>
<gene>
    <name evidence="14" type="ORF">CAUJ_LOCUS5017</name>
</gene>
<dbReference type="CDD" id="cd14079">
    <property type="entry name" value="STKc_AMPK_alpha"/>
    <property type="match status" value="1"/>
</dbReference>
<dbReference type="GO" id="GO:0004679">
    <property type="term" value="F:AMP-activated protein kinase activity"/>
    <property type="evidence" value="ECO:0007669"/>
    <property type="project" value="UniProtKB-ARBA"/>
</dbReference>
<feature type="compositionally biased region" description="Acidic residues" evidence="12">
    <location>
        <begin position="1"/>
        <end position="10"/>
    </location>
</feature>
<organism evidence="14 15">
    <name type="scientific">Caenorhabditis auriculariae</name>
    <dbReference type="NCBI Taxonomy" id="2777116"/>
    <lineage>
        <taxon>Eukaryota</taxon>
        <taxon>Metazoa</taxon>
        <taxon>Ecdysozoa</taxon>
        <taxon>Nematoda</taxon>
        <taxon>Chromadorea</taxon>
        <taxon>Rhabditida</taxon>
        <taxon>Rhabditina</taxon>
        <taxon>Rhabditomorpha</taxon>
        <taxon>Rhabditoidea</taxon>
        <taxon>Rhabditidae</taxon>
        <taxon>Peloderinae</taxon>
        <taxon>Caenorhabditis</taxon>
    </lineage>
</organism>
<keyword evidence="15" id="KW-1185">Reference proteome</keyword>
<keyword evidence="4" id="KW-0597">Phosphoprotein</keyword>
<dbReference type="Gene3D" id="1.10.510.10">
    <property type="entry name" value="Transferase(Phosphotransferase) domain 1"/>
    <property type="match status" value="1"/>
</dbReference>
<dbReference type="InterPro" id="IPR000719">
    <property type="entry name" value="Prot_kinase_dom"/>
</dbReference>
<dbReference type="InterPro" id="IPR049020">
    <property type="entry name" value="PRKAA1/2_AID"/>
</dbReference>
<keyword evidence="3" id="KW-0723">Serine/threonine-protein kinase</keyword>
<dbReference type="SUPFAM" id="SSF103243">
    <property type="entry name" value="KA1-like"/>
    <property type="match status" value="1"/>
</dbReference>
<dbReference type="InterPro" id="IPR008271">
    <property type="entry name" value="Ser/Thr_kinase_AS"/>
</dbReference>
<proteinExistence type="inferred from homology"/>
<evidence type="ECO:0000256" key="5">
    <source>
        <dbReference type="ARBA" id="ARBA00022679"/>
    </source>
</evidence>
<dbReference type="GO" id="GO:0005524">
    <property type="term" value="F:ATP binding"/>
    <property type="evidence" value="ECO:0007669"/>
    <property type="project" value="UniProtKB-UniRule"/>
</dbReference>
<dbReference type="SUPFAM" id="SSF56112">
    <property type="entry name" value="Protein kinase-like (PK-like)"/>
    <property type="match status" value="1"/>
</dbReference>
<dbReference type="Gene3D" id="3.30.200.20">
    <property type="entry name" value="Phosphorylase Kinase, domain 1"/>
    <property type="match status" value="1"/>
</dbReference>
<keyword evidence="8 11" id="KW-0067">ATP-binding</keyword>
<dbReference type="SMART" id="SM00220">
    <property type="entry name" value="S_TKc"/>
    <property type="match status" value="1"/>
</dbReference>
<dbReference type="GO" id="GO:0005737">
    <property type="term" value="C:cytoplasm"/>
    <property type="evidence" value="ECO:0007669"/>
    <property type="project" value="UniProtKB-ARBA"/>
</dbReference>